<protein>
    <recommendedName>
        <fullName evidence="4">ATPase AAA-type core domain-containing protein</fullName>
    </recommendedName>
</protein>
<feature type="compositionally biased region" description="Polar residues" evidence="1">
    <location>
        <begin position="324"/>
        <end position="339"/>
    </location>
</feature>
<comment type="caution">
    <text evidence="2">The sequence shown here is derived from an EMBL/GenBank/DDBJ whole genome shotgun (WGS) entry which is preliminary data.</text>
</comment>
<organism evidence="2 3">
    <name type="scientific">Fusarium duplospermum</name>
    <dbReference type="NCBI Taxonomy" id="1325734"/>
    <lineage>
        <taxon>Eukaryota</taxon>
        <taxon>Fungi</taxon>
        <taxon>Dikarya</taxon>
        <taxon>Ascomycota</taxon>
        <taxon>Pezizomycotina</taxon>
        <taxon>Sordariomycetes</taxon>
        <taxon>Hypocreomycetidae</taxon>
        <taxon>Hypocreales</taxon>
        <taxon>Nectriaceae</taxon>
        <taxon>Fusarium</taxon>
        <taxon>Fusarium solani species complex</taxon>
    </lineage>
</organism>
<evidence type="ECO:0008006" key="4">
    <source>
        <dbReference type="Google" id="ProtNLM"/>
    </source>
</evidence>
<dbReference type="AlphaFoldDB" id="A0A428PDE1"/>
<dbReference type="OrthoDB" id="4991232at2759"/>
<accession>A0A428PDE1</accession>
<feature type="region of interest" description="Disordered" evidence="1">
    <location>
        <begin position="289"/>
        <end position="375"/>
    </location>
</feature>
<dbReference type="Proteomes" id="UP000288168">
    <property type="component" value="Unassembled WGS sequence"/>
</dbReference>
<keyword evidence="3" id="KW-1185">Reference proteome</keyword>
<evidence type="ECO:0000313" key="2">
    <source>
        <dbReference type="EMBL" id="RSL51078.1"/>
    </source>
</evidence>
<reference evidence="2 3" key="1">
    <citation type="submission" date="2017-06" db="EMBL/GenBank/DDBJ databases">
        <title>Comparative genomic analysis of Ambrosia Fusariam Clade fungi.</title>
        <authorList>
            <person name="Stajich J.E."/>
            <person name="Carrillo J."/>
            <person name="Kijimoto T."/>
            <person name="Eskalen A."/>
            <person name="O'Donnell K."/>
            <person name="Kasson M."/>
        </authorList>
    </citation>
    <scope>NUCLEOTIDE SEQUENCE [LARGE SCALE GENOMIC DNA]</scope>
    <source>
        <strain evidence="2 3">NRRL62584</strain>
    </source>
</reference>
<dbReference type="PANTHER" id="PTHR46411:SF4">
    <property type="entry name" value="AAA+ ATPASE DOMAIN-CONTAINING PROTEIN"/>
    <property type="match status" value="1"/>
</dbReference>
<name>A0A428PDE1_9HYPO</name>
<gene>
    <name evidence="2" type="ORF">CEP54_011604</name>
</gene>
<evidence type="ECO:0000313" key="3">
    <source>
        <dbReference type="Proteomes" id="UP000288168"/>
    </source>
</evidence>
<feature type="compositionally biased region" description="Basic and acidic residues" evidence="1">
    <location>
        <begin position="354"/>
        <end position="365"/>
    </location>
</feature>
<dbReference type="EMBL" id="NKCI01000154">
    <property type="protein sequence ID" value="RSL51078.1"/>
    <property type="molecule type" value="Genomic_DNA"/>
</dbReference>
<sequence length="383" mass="43549">MESDEALESVVECAKRLRLSITAADLGHEPKELEYSLLRFFKNAGAWDAIVLLDEADVYLERRSANDLKRNSIHIIASYPDANTVAFDEVFMSRIHVLIGYERLDDKARETIRDNLFRKLKEDHKNDGLEIRYEYDAKQTGSNCETKPGHWSVTLKRGELSVANWLVNIFSLSTSDRRHLDSSCVPIKQARRAPHTDRKLTDIRRICHHKVMSCSFPYYRPSLRRNAHAAFAQLSPAQRSTREQSQLTLCQATLEQTLYVVNPDSRLGTQIQDTIDEIRRRLLVMLPGEQAAPKPTVEADDSEPPSSPGSSVYTDAAELVSDAGSEQTAPSSRNTTSIGLESPFARLQVNKKRDRNDDERLESPTKRRKKFQIPKDKEVIVID</sequence>
<proteinExistence type="predicted"/>
<dbReference type="PANTHER" id="PTHR46411">
    <property type="entry name" value="FAMILY ATPASE, PUTATIVE-RELATED"/>
    <property type="match status" value="1"/>
</dbReference>
<evidence type="ECO:0000256" key="1">
    <source>
        <dbReference type="SAM" id="MobiDB-lite"/>
    </source>
</evidence>
<dbReference type="STRING" id="1325734.A0A428PDE1"/>